<dbReference type="PANTHER" id="PTHR31206:SF1">
    <property type="entry name" value="LP10445P"/>
    <property type="match status" value="1"/>
</dbReference>
<dbReference type="FunCoup" id="A0A2J7PEI8">
    <property type="interactions" value="9"/>
</dbReference>
<dbReference type="Proteomes" id="UP000235965">
    <property type="component" value="Unassembled WGS sequence"/>
</dbReference>
<proteinExistence type="predicted"/>
<feature type="compositionally biased region" description="Polar residues" evidence="1">
    <location>
        <begin position="160"/>
        <end position="171"/>
    </location>
</feature>
<reference evidence="2 3" key="1">
    <citation type="submission" date="2017-12" db="EMBL/GenBank/DDBJ databases">
        <title>Hemimetabolous genomes reveal molecular basis of termite eusociality.</title>
        <authorList>
            <person name="Harrison M.C."/>
            <person name="Jongepier E."/>
            <person name="Robertson H.M."/>
            <person name="Arning N."/>
            <person name="Bitard-Feildel T."/>
            <person name="Chao H."/>
            <person name="Childers C.P."/>
            <person name="Dinh H."/>
            <person name="Doddapaneni H."/>
            <person name="Dugan S."/>
            <person name="Gowin J."/>
            <person name="Greiner C."/>
            <person name="Han Y."/>
            <person name="Hu H."/>
            <person name="Hughes D.S.T."/>
            <person name="Huylmans A.-K."/>
            <person name="Kemena C."/>
            <person name="Kremer L.P.M."/>
            <person name="Lee S.L."/>
            <person name="Lopez-Ezquerra A."/>
            <person name="Mallet L."/>
            <person name="Monroy-Kuhn J.M."/>
            <person name="Moser A."/>
            <person name="Murali S.C."/>
            <person name="Muzny D.M."/>
            <person name="Otani S."/>
            <person name="Piulachs M.-D."/>
            <person name="Poelchau M."/>
            <person name="Qu J."/>
            <person name="Schaub F."/>
            <person name="Wada-Katsumata A."/>
            <person name="Worley K.C."/>
            <person name="Xie Q."/>
            <person name="Ylla G."/>
            <person name="Poulsen M."/>
            <person name="Gibbs R.A."/>
            <person name="Schal C."/>
            <person name="Richards S."/>
            <person name="Belles X."/>
            <person name="Korb J."/>
            <person name="Bornberg-Bauer E."/>
        </authorList>
    </citation>
    <scope>NUCLEOTIDE SEQUENCE [LARGE SCALE GENOMIC DNA]</scope>
    <source>
        <tissue evidence="2">Whole body</tissue>
    </source>
</reference>
<keyword evidence="3" id="KW-1185">Reference proteome</keyword>
<dbReference type="AlphaFoldDB" id="A0A2J7PEI8"/>
<dbReference type="OrthoDB" id="45963at2759"/>
<evidence type="ECO:0000313" key="2">
    <source>
        <dbReference type="EMBL" id="PNF14754.1"/>
    </source>
</evidence>
<dbReference type="PANTHER" id="PTHR31206">
    <property type="entry name" value="LP10445P"/>
    <property type="match status" value="1"/>
</dbReference>
<evidence type="ECO:0000313" key="3">
    <source>
        <dbReference type="Proteomes" id="UP000235965"/>
    </source>
</evidence>
<accession>A0A2J7PEI8</accession>
<comment type="caution">
    <text evidence="2">The sequence shown here is derived from an EMBL/GenBank/DDBJ whole genome shotgun (WGS) entry which is preliminary data.</text>
</comment>
<organism evidence="2 3">
    <name type="scientific">Cryptotermes secundus</name>
    <dbReference type="NCBI Taxonomy" id="105785"/>
    <lineage>
        <taxon>Eukaryota</taxon>
        <taxon>Metazoa</taxon>
        <taxon>Ecdysozoa</taxon>
        <taxon>Arthropoda</taxon>
        <taxon>Hexapoda</taxon>
        <taxon>Insecta</taxon>
        <taxon>Pterygota</taxon>
        <taxon>Neoptera</taxon>
        <taxon>Polyneoptera</taxon>
        <taxon>Dictyoptera</taxon>
        <taxon>Blattodea</taxon>
        <taxon>Blattoidea</taxon>
        <taxon>Termitoidae</taxon>
        <taxon>Kalotermitidae</taxon>
        <taxon>Cryptotermitinae</taxon>
        <taxon>Cryptotermes</taxon>
    </lineage>
</organism>
<dbReference type="InParanoid" id="A0A2J7PEI8"/>
<evidence type="ECO:0000256" key="1">
    <source>
        <dbReference type="SAM" id="MobiDB-lite"/>
    </source>
</evidence>
<dbReference type="Pfam" id="PF14774">
    <property type="entry name" value="FAM177"/>
    <property type="match status" value="1"/>
</dbReference>
<protein>
    <recommendedName>
        <fullName evidence="4">Protein FAM177A1</fullName>
    </recommendedName>
</protein>
<feature type="region of interest" description="Disordered" evidence="1">
    <location>
        <begin position="129"/>
        <end position="179"/>
    </location>
</feature>
<evidence type="ECO:0008006" key="4">
    <source>
        <dbReference type="Google" id="ProtNLM"/>
    </source>
</evidence>
<sequence length="179" mass="20516">MEFGDCIFDAESEHLPKTHATNETEDKTCKITVRQEKVPRRILHFSDGTLEEYSSDEDEPDIPALVTAEVQPSMLPWGPWIWYHTVNVGRKSLQVCDYMGEHLASILGITTPKYQYEIDEYNSIMAEEEERQKKKELEMGGWTGTPAESEDPIQVPPAQENDTTHPTAQRDSNVDENRF</sequence>
<dbReference type="InterPro" id="IPR028260">
    <property type="entry name" value="FAM177"/>
</dbReference>
<gene>
    <name evidence="2" type="ORF">B7P43_G08355</name>
</gene>
<name>A0A2J7PEI8_9NEOP</name>
<dbReference type="EMBL" id="NEVH01026094">
    <property type="protein sequence ID" value="PNF14754.1"/>
    <property type="molecule type" value="Genomic_DNA"/>
</dbReference>